<dbReference type="EMBL" id="QRAS01000001">
    <property type="protein sequence ID" value="RDL12080.1"/>
    <property type="molecule type" value="Genomic_DNA"/>
</dbReference>
<dbReference type="InterPro" id="IPR051461">
    <property type="entry name" value="UPF0750_membrane"/>
</dbReference>
<dbReference type="InterPro" id="IPR015867">
    <property type="entry name" value="N-reg_PII/ATP_PRibTrfase_C"/>
</dbReference>
<dbReference type="GO" id="GO:0005886">
    <property type="term" value="C:plasma membrane"/>
    <property type="evidence" value="ECO:0007669"/>
    <property type="project" value="UniProtKB-SubCell"/>
</dbReference>
<dbReference type="PANTHER" id="PTHR33545">
    <property type="entry name" value="UPF0750 MEMBRANE PROTEIN YITT-RELATED"/>
    <property type="match status" value="1"/>
</dbReference>
<keyword evidence="7" id="KW-1185">Reference proteome</keyword>
<dbReference type="Pfam" id="PF10035">
    <property type="entry name" value="DUF2179"/>
    <property type="match status" value="1"/>
</dbReference>
<dbReference type="InterPro" id="IPR019264">
    <property type="entry name" value="DUF2179"/>
</dbReference>
<comment type="subcellular location">
    <subcellularLocation>
        <location evidence="1">Cell membrane</location>
        <topology evidence="1">Multi-pass membrane protein</topology>
    </subcellularLocation>
</comment>
<keyword evidence="2" id="KW-1003">Cell membrane</keyword>
<evidence type="ECO:0000256" key="1">
    <source>
        <dbReference type="ARBA" id="ARBA00004651"/>
    </source>
</evidence>
<organism evidence="6 7">
    <name type="scientific">Weissella soli</name>
    <dbReference type="NCBI Taxonomy" id="155866"/>
    <lineage>
        <taxon>Bacteria</taxon>
        <taxon>Bacillati</taxon>
        <taxon>Bacillota</taxon>
        <taxon>Bacilli</taxon>
        <taxon>Lactobacillales</taxon>
        <taxon>Lactobacillaceae</taxon>
        <taxon>Weissella</taxon>
    </lineage>
</organism>
<evidence type="ECO:0000256" key="2">
    <source>
        <dbReference type="ARBA" id="ARBA00022475"/>
    </source>
</evidence>
<dbReference type="Gene3D" id="3.30.70.120">
    <property type="match status" value="1"/>
</dbReference>
<dbReference type="CDD" id="cd16380">
    <property type="entry name" value="YitT_C"/>
    <property type="match status" value="1"/>
</dbReference>
<evidence type="ECO:0000256" key="3">
    <source>
        <dbReference type="ARBA" id="ARBA00022692"/>
    </source>
</evidence>
<evidence type="ECO:0000256" key="4">
    <source>
        <dbReference type="ARBA" id="ARBA00022989"/>
    </source>
</evidence>
<comment type="caution">
    <text evidence="6">The sequence shown here is derived from an EMBL/GenBank/DDBJ whole genome shotgun (WGS) entry which is preliminary data.</text>
</comment>
<evidence type="ECO:0000256" key="5">
    <source>
        <dbReference type="ARBA" id="ARBA00023136"/>
    </source>
</evidence>
<keyword evidence="3" id="KW-0812">Transmembrane</keyword>
<sequence>MLVSRTRDILLRIGVFIIASALIAIALNNFLIPNNIFSAGFNGISQLISLFLKTVFGVNVQVGFIAFAFNVPVAIVGWFWAGKNFTILSFLNNFLAAFLQVMLPKTTLVSHDPILAALFGGILIGVAIGITFKLGFSTGGMDIVAMAVQKRTGRSIGFINLAINGVVVLLAGAFIGWQNAMYTVIGIYATSVTVDKIYTSHQKLTAFIVTKHTEDVVRILQNDLIRGITIIDSRGAYTREGSQTLMMVLSRYEMNDMQRLTKSVDPDAFINVVNTIETSTNFWNEELQSQVRSERLAAQAQIKAALDE</sequence>
<name>A0A288QBC2_9LACO</name>
<evidence type="ECO:0000313" key="7">
    <source>
        <dbReference type="Proteomes" id="UP000254912"/>
    </source>
</evidence>
<dbReference type="PIRSF" id="PIRSF006483">
    <property type="entry name" value="Membrane_protein_YitT"/>
    <property type="match status" value="1"/>
</dbReference>
<dbReference type="Proteomes" id="UP000254912">
    <property type="component" value="Unassembled WGS sequence"/>
</dbReference>
<keyword evidence="5" id="KW-0472">Membrane</keyword>
<proteinExistence type="predicted"/>
<dbReference type="GeneID" id="94546077"/>
<dbReference type="InterPro" id="IPR003740">
    <property type="entry name" value="YitT"/>
</dbReference>
<gene>
    <name evidence="6" type="ORF">DFP99_0508</name>
</gene>
<dbReference type="AlphaFoldDB" id="A0A288QBC2"/>
<dbReference type="RefSeq" id="WP_070230136.1">
    <property type="nucleotide sequence ID" value="NZ_BJYO01000002.1"/>
</dbReference>
<accession>A0A288QBC2</accession>
<dbReference type="KEGG" id="wso:WSWS_00879"/>
<protein>
    <submittedName>
        <fullName evidence="6">Uncharacterized membrane-anchored protein YitT (DUF2179 family)</fullName>
    </submittedName>
</protein>
<dbReference type="Pfam" id="PF02588">
    <property type="entry name" value="YitT_membrane"/>
    <property type="match status" value="1"/>
</dbReference>
<reference evidence="6 7" key="1">
    <citation type="submission" date="2018-07" db="EMBL/GenBank/DDBJ databases">
        <title>Genomic Encyclopedia of Type Strains, Phase III (KMG-III): the genomes of soil and plant-associated and newly described type strains.</title>
        <authorList>
            <person name="Whitman W."/>
        </authorList>
    </citation>
    <scope>NUCLEOTIDE SEQUENCE [LARGE SCALE GENOMIC DNA]</scope>
    <source>
        <strain evidence="6 7">CECT 7031</strain>
    </source>
</reference>
<dbReference type="PANTHER" id="PTHR33545:SF5">
    <property type="entry name" value="UPF0750 MEMBRANE PROTEIN YITT"/>
    <property type="match status" value="1"/>
</dbReference>
<evidence type="ECO:0000313" key="6">
    <source>
        <dbReference type="EMBL" id="RDL12080.1"/>
    </source>
</evidence>
<keyword evidence="4" id="KW-1133">Transmembrane helix</keyword>